<dbReference type="Gene3D" id="1.10.10.60">
    <property type="entry name" value="Homeodomain-like"/>
    <property type="match status" value="1"/>
</dbReference>
<dbReference type="EMBL" id="LGPB01000137">
    <property type="protein sequence ID" value="KRG09809.1"/>
    <property type="molecule type" value="Genomic_DNA"/>
</dbReference>
<protein>
    <recommendedName>
        <fullName evidence="3">Response regulatory domain-containing protein</fullName>
    </recommendedName>
</protein>
<feature type="domain" description="Response regulatory" evidence="3">
    <location>
        <begin position="1"/>
        <end position="60"/>
    </location>
</feature>
<dbReference type="InterPro" id="IPR011006">
    <property type="entry name" value="CheY-like_superfamily"/>
</dbReference>
<evidence type="ECO:0000256" key="2">
    <source>
        <dbReference type="SAM" id="Coils"/>
    </source>
</evidence>
<organism evidence="4 5">
    <name type="scientific">Lederbergia galactosidilytica</name>
    <dbReference type="NCBI Taxonomy" id="217031"/>
    <lineage>
        <taxon>Bacteria</taxon>
        <taxon>Bacillati</taxon>
        <taxon>Bacillota</taxon>
        <taxon>Bacilli</taxon>
        <taxon>Bacillales</taxon>
        <taxon>Bacillaceae</taxon>
        <taxon>Lederbergia</taxon>
    </lineage>
</organism>
<keyword evidence="2" id="KW-0175">Coiled coil</keyword>
<comment type="caution">
    <text evidence="1">Lacks conserved residue(s) required for the propagation of feature annotation.</text>
</comment>
<evidence type="ECO:0000313" key="4">
    <source>
        <dbReference type="EMBL" id="KRG09809.1"/>
    </source>
</evidence>
<accession>A0A0Q9Y0C7</accession>
<dbReference type="Proteomes" id="UP000053881">
    <property type="component" value="Unassembled WGS sequence"/>
</dbReference>
<dbReference type="GO" id="GO:0000160">
    <property type="term" value="P:phosphorelay signal transduction system"/>
    <property type="evidence" value="ECO:0007669"/>
    <property type="project" value="InterPro"/>
</dbReference>
<evidence type="ECO:0000313" key="5">
    <source>
        <dbReference type="Proteomes" id="UP000053881"/>
    </source>
</evidence>
<sequence length="356" mass="41940">MSGIDLIRQVKNQYYNIFIVVLSLHRDFEYIQEAMRLGAIDYIAKVELDNKNMDQTLERIQKRIKKEVRNTALSIFQSSNELEQGFLLLAEKSLENTIVPFYDQRVRGQDILYFSLEALLIKTRNRQHHQEIKESLFNLPKWPISLLILELYEGTYHYTFDELKNLVLQHKDSLLFYELSNKHQKVKIIELNDLKVPDIQSEKGIAKIKDRLVSLDWIIDNHTLQGILSELKVLRLSKSKINELLFLTVNKCNRVYSDVFPVDLELPPIFEYWTDVEKWFNHTKEWIHFHVFSQSFTSETNQSVLKAISIIEHELNKALTANDVARKVNMSRSYFSVCFKAISVDIPLTNIYELPE</sequence>
<name>A0A0Q9Y0C7_9BACI</name>
<dbReference type="AlphaFoldDB" id="A0A0Q9Y0C7"/>
<gene>
    <name evidence="4" type="ORF">ACA29_22150</name>
</gene>
<proteinExistence type="predicted"/>
<feature type="coiled-coil region" evidence="2">
    <location>
        <begin position="43"/>
        <end position="70"/>
    </location>
</feature>
<comment type="caution">
    <text evidence="4">The sequence shown here is derived from an EMBL/GenBank/DDBJ whole genome shotgun (WGS) entry which is preliminary data.</text>
</comment>
<evidence type="ECO:0000256" key="1">
    <source>
        <dbReference type="PROSITE-ProRule" id="PRU00169"/>
    </source>
</evidence>
<dbReference type="PATRIC" id="fig|217031.4.peg.7531"/>
<dbReference type="InterPro" id="IPR001789">
    <property type="entry name" value="Sig_transdc_resp-reg_receiver"/>
</dbReference>
<dbReference type="Gene3D" id="3.40.50.2300">
    <property type="match status" value="1"/>
</dbReference>
<dbReference type="PROSITE" id="PS50110">
    <property type="entry name" value="RESPONSE_REGULATORY"/>
    <property type="match status" value="1"/>
</dbReference>
<evidence type="ECO:0000259" key="3">
    <source>
        <dbReference type="PROSITE" id="PS50110"/>
    </source>
</evidence>
<dbReference type="SUPFAM" id="SSF52172">
    <property type="entry name" value="CheY-like"/>
    <property type="match status" value="1"/>
</dbReference>
<reference evidence="4 5" key="1">
    <citation type="submission" date="2015-06" db="EMBL/GenBank/DDBJ databases">
        <title>Genome sequencing project of Bacillus galactosidilyticus PL133.</title>
        <authorList>
            <person name="Gaiero J."/>
            <person name="Nicol R."/>
            <person name="Habash M."/>
        </authorList>
    </citation>
    <scope>NUCLEOTIDE SEQUENCE [LARGE SCALE GENOMIC DNA]</scope>
    <source>
        <strain evidence="4 5">PL133</strain>
    </source>
</reference>